<dbReference type="NCBIfam" id="TIGR02937">
    <property type="entry name" value="sigma70-ECF"/>
    <property type="match status" value="1"/>
</dbReference>
<feature type="domain" description="RNA polymerase sigma-70 region 2" evidence="5">
    <location>
        <begin position="11"/>
        <end position="73"/>
    </location>
</feature>
<dbReference type="PANTHER" id="PTHR43133">
    <property type="entry name" value="RNA POLYMERASE ECF-TYPE SIGMA FACTO"/>
    <property type="match status" value="1"/>
</dbReference>
<dbReference type="InterPro" id="IPR014284">
    <property type="entry name" value="RNA_pol_sigma-70_dom"/>
</dbReference>
<name>A0A923S5T4_9FIRM</name>
<evidence type="ECO:0000259" key="6">
    <source>
        <dbReference type="Pfam" id="PF08281"/>
    </source>
</evidence>
<dbReference type="Gene3D" id="1.10.10.10">
    <property type="entry name" value="Winged helix-like DNA-binding domain superfamily/Winged helix DNA-binding domain"/>
    <property type="match status" value="1"/>
</dbReference>
<proteinExistence type="inferred from homology"/>
<dbReference type="SUPFAM" id="SSF88659">
    <property type="entry name" value="Sigma3 and sigma4 domains of RNA polymerase sigma factors"/>
    <property type="match status" value="1"/>
</dbReference>
<dbReference type="InterPro" id="IPR007627">
    <property type="entry name" value="RNA_pol_sigma70_r2"/>
</dbReference>
<dbReference type="InterPro" id="IPR013325">
    <property type="entry name" value="RNA_pol_sigma_r2"/>
</dbReference>
<dbReference type="Pfam" id="PF04542">
    <property type="entry name" value="Sigma70_r2"/>
    <property type="match status" value="1"/>
</dbReference>
<dbReference type="GO" id="GO:0016987">
    <property type="term" value="F:sigma factor activity"/>
    <property type="evidence" value="ECO:0007669"/>
    <property type="project" value="UniProtKB-KW"/>
</dbReference>
<evidence type="ECO:0000256" key="4">
    <source>
        <dbReference type="ARBA" id="ARBA00023163"/>
    </source>
</evidence>
<evidence type="ECO:0000313" key="7">
    <source>
        <dbReference type="EMBL" id="MBC5768905.1"/>
    </source>
</evidence>
<keyword evidence="2" id="KW-0805">Transcription regulation</keyword>
<dbReference type="InterPro" id="IPR039425">
    <property type="entry name" value="RNA_pol_sigma-70-like"/>
</dbReference>
<dbReference type="RefSeq" id="WP_187013306.1">
    <property type="nucleotide sequence ID" value="NZ_JACOQI010000001.1"/>
</dbReference>
<dbReference type="CDD" id="cd06171">
    <property type="entry name" value="Sigma70_r4"/>
    <property type="match status" value="1"/>
</dbReference>
<dbReference type="AlphaFoldDB" id="A0A923S5T4"/>
<dbReference type="InterPro" id="IPR036388">
    <property type="entry name" value="WH-like_DNA-bd_sf"/>
</dbReference>
<dbReference type="PANTHER" id="PTHR43133:SF51">
    <property type="entry name" value="RNA POLYMERASE SIGMA FACTOR"/>
    <property type="match status" value="1"/>
</dbReference>
<dbReference type="Gene3D" id="1.10.1740.10">
    <property type="match status" value="1"/>
</dbReference>
<dbReference type="InterPro" id="IPR013324">
    <property type="entry name" value="RNA_pol_sigma_r3/r4-like"/>
</dbReference>
<dbReference type="GO" id="GO:0006352">
    <property type="term" value="P:DNA-templated transcription initiation"/>
    <property type="evidence" value="ECO:0007669"/>
    <property type="project" value="InterPro"/>
</dbReference>
<keyword evidence="4" id="KW-0804">Transcription</keyword>
<evidence type="ECO:0000313" key="8">
    <source>
        <dbReference type="Proteomes" id="UP000620327"/>
    </source>
</evidence>
<protein>
    <submittedName>
        <fullName evidence="7">RNA polymerase sigma factor</fullName>
    </submittedName>
</protein>
<dbReference type="SUPFAM" id="SSF88946">
    <property type="entry name" value="Sigma2 domain of RNA polymerase sigma factors"/>
    <property type="match status" value="1"/>
</dbReference>
<evidence type="ECO:0000256" key="2">
    <source>
        <dbReference type="ARBA" id="ARBA00023015"/>
    </source>
</evidence>
<dbReference type="Pfam" id="PF08281">
    <property type="entry name" value="Sigma70_r4_2"/>
    <property type="match status" value="1"/>
</dbReference>
<keyword evidence="8" id="KW-1185">Reference proteome</keyword>
<reference evidence="7" key="1">
    <citation type="submission" date="2020-08" db="EMBL/GenBank/DDBJ databases">
        <title>Genome public.</title>
        <authorList>
            <person name="Liu C."/>
            <person name="Sun Q."/>
        </authorList>
    </citation>
    <scope>NUCLEOTIDE SEQUENCE</scope>
    <source>
        <strain evidence="7">BX15</strain>
    </source>
</reference>
<gene>
    <name evidence="7" type="ORF">H8Z83_00885</name>
</gene>
<organism evidence="7 8">
    <name type="scientific">Dysosmobacter segnis</name>
    <dbReference type="NCBI Taxonomy" id="2763042"/>
    <lineage>
        <taxon>Bacteria</taxon>
        <taxon>Bacillati</taxon>
        <taxon>Bacillota</taxon>
        <taxon>Clostridia</taxon>
        <taxon>Eubacteriales</taxon>
        <taxon>Oscillospiraceae</taxon>
        <taxon>Dysosmobacter</taxon>
    </lineage>
</organism>
<evidence type="ECO:0000256" key="1">
    <source>
        <dbReference type="ARBA" id="ARBA00010641"/>
    </source>
</evidence>
<dbReference type="GO" id="GO:0003677">
    <property type="term" value="F:DNA binding"/>
    <property type="evidence" value="ECO:0007669"/>
    <property type="project" value="InterPro"/>
</dbReference>
<comment type="similarity">
    <text evidence="1">Belongs to the sigma-70 factor family. ECF subfamily.</text>
</comment>
<feature type="domain" description="RNA polymerase sigma factor 70 region 4 type 2" evidence="6">
    <location>
        <begin position="96"/>
        <end position="148"/>
    </location>
</feature>
<dbReference type="EMBL" id="JACOQI010000001">
    <property type="protein sequence ID" value="MBC5768905.1"/>
    <property type="molecule type" value="Genomic_DNA"/>
</dbReference>
<evidence type="ECO:0000259" key="5">
    <source>
        <dbReference type="Pfam" id="PF04542"/>
    </source>
</evidence>
<comment type="caution">
    <text evidence="7">The sequence shown here is derived from an EMBL/GenBank/DDBJ whole genome shotgun (WGS) entry which is preliminary data.</text>
</comment>
<sequence>MTEAQLSNAMDAYGSTVYRLALTRMQNIADAEDVYQEVFLRLWKQAAEDWDGDRAKAWLIRTTLNRCADLHRFRLRRPVLSFAEIPDLAQPEDESRELWEAVSRLPEKARTAVHLYYAEGYSAEEISQLMHIPAATVRTRLHRARKQLKELLGGIDDETCVSRSDGTNFGPRRAE</sequence>
<evidence type="ECO:0000256" key="3">
    <source>
        <dbReference type="ARBA" id="ARBA00023082"/>
    </source>
</evidence>
<keyword evidence="3" id="KW-0731">Sigma factor</keyword>
<dbReference type="InterPro" id="IPR013249">
    <property type="entry name" value="RNA_pol_sigma70_r4_t2"/>
</dbReference>
<dbReference type="Proteomes" id="UP000620327">
    <property type="component" value="Unassembled WGS sequence"/>
</dbReference>
<accession>A0A923S5T4</accession>